<name>A0A1G6QHD7_9BACT</name>
<dbReference type="PANTHER" id="PTHR46193">
    <property type="entry name" value="6-PHOSPHOGLUCONATE PHOSPHATASE"/>
    <property type="match status" value="1"/>
</dbReference>
<dbReference type="PRINTS" id="PR00413">
    <property type="entry name" value="HADHALOGNASE"/>
</dbReference>
<gene>
    <name evidence="6" type="ORF">SAMN04488104_100956</name>
</gene>
<protein>
    <submittedName>
        <fullName evidence="6">Haloacid dehalogenase superfamily, subfamily IA, variant 3 with third motif having DD or ED</fullName>
    </submittedName>
</protein>
<dbReference type="RefSeq" id="WP_087938517.1">
    <property type="nucleotide sequence ID" value="NZ_FNAC01000009.1"/>
</dbReference>
<dbReference type="GO" id="GO:0003824">
    <property type="term" value="F:catalytic activity"/>
    <property type="evidence" value="ECO:0007669"/>
    <property type="project" value="UniProtKB-ARBA"/>
</dbReference>
<dbReference type="Gene3D" id="3.40.50.1000">
    <property type="entry name" value="HAD superfamily/HAD-like"/>
    <property type="match status" value="1"/>
</dbReference>
<dbReference type="InterPro" id="IPR036412">
    <property type="entry name" value="HAD-like_sf"/>
</dbReference>
<dbReference type="Pfam" id="PF13419">
    <property type="entry name" value="HAD_2"/>
    <property type="match status" value="1"/>
</dbReference>
<evidence type="ECO:0000256" key="1">
    <source>
        <dbReference type="ARBA" id="ARBA00001946"/>
    </source>
</evidence>
<keyword evidence="4" id="KW-0460">Magnesium</keyword>
<dbReference type="AlphaFoldDB" id="A0A1G6QHD7"/>
<dbReference type="SFLD" id="SFLDS00003">
    <property type="entry name" value="Haloacid_Dehalogenase"/>
    <property type="match status" value="1"/>
</dbReference>
<keyword evidence="7" id="KW-1185">Reference proteome</keyword>
<dbReference type="NCBIfam" id="TIGR01509">
    <property type="entry name" value="HAD-SF-IA-v3"/>
    <property type="match status" value="1"/>
</dbReference>
<evidence type="ECO:0000256" key="3">
    <source>
        <dbReference type="ARBA" id="ARBA00022723"/>
    </source>
</evidence>
<proteinExistence type="inferred from homology"/>
<dbReference type="InterPro" id="IPR006439">
    <property type="entry name" value="HAD-SF_hydro_IA"/>
</dbReference>
<evidence type="ECO:0000256" key="2">
    <source>
        <dbReference type="ARBA" id="ARBA00006171"/>
    </source>
</evidence>
<dbReference type="OrthoDB" id="9797743at2"/>
<dbReference type="Gene3D" id="1.10.150.240">
    <property type="entry name" value="Putative phosphatase, domain 2"/>
    <property type="match status" value="1"/>
</dbReference>
<dbReference type="InterPro" id="IPR041492">
    <property type="entry name" value="HAD_2"/>
</dbReference>
<dbReference type="SFLD" id="SFLDG01129">
    <property type="entry name" value="C1.5:_HAD__Beta-PGM__Phosphata"/>
    <property type="match status" value="1"/>
</dbReference>
<evidence type="ECO:0000313" key="7">
    <source>
        <dbReference type="Proteomes" id="UP000199060"/>
    </source>
</evidence>
<keyword evidence="5" id="KW-0119">Carbohydrate metabolism</keyword>
<evidence type="ECO:0000256" key="4">
    <source>
        <dbReference type="ARBA" id="ARBA00022842"/>
    </source>
</evidence>
<dbReference type="InterPro" id="IPR023214">
    <property type="entry name" value="HAD_sf"/>
</dbReference>
<dbReference type="Proteomes" id="UP000199060">
    <property type="component" value="Unassembled WGS sequence"/>
</dbReference>
<dbReference type="SFLD" id="SFLDG01135">
    <property type="entry name" value="C1.5.6:_HAD__Beta-PGM__Phospha"/>
    <property type="match status" value="1"/>
</dbReference>
<comment type="cofactor">
    <cofactor evidence="1">
        <name>Mg(2+)</name>
        <dbReference type="ChEBI" id="CHEBI:18420"/>
    </cofactor>
</comment>
<dbReference type="CDD" id="cd07505">
    <property type="entry name" value="HAD_BPGM-like"/>
    <property type="match status" value="1"/>
</dbReference>
<accession>A0A1G6QHD7</accession>
<comment type="similarity">
    <text evidence="2">Belongs to the HAD-like hydrolase superfamily. CbbY/CbbZ/Gph/YieH family.</text>
</comment>
<dbReference type="InterPro" id="IPR023198">
    <property type="entry name" value="PGP-like_dom2"/>
</dbReference>
<organism evidence="6 7">
    <name type="scientific">Algoriphagus faecimaris</name>
    <dbReference type="NCBI Taxonomy" id="686796"/>
    <lineage>
        <taxon>Bacteria</taxon>
        <taxon>Pseudomonadati</taxon>
        <taxon>Bacteroidota</taxon>
        <taxon>Cytophagia</taxon>
        <taxon>Cytophagales</taxon>
        <taxon>Cyclobacteriaceae</taxon>
        <taxon>Algoriphagus</taxon>
    </lineage>
</organism>
<dbReference type="GO" id="GO:0046872">
    <property type="term" value="F:metal ion binding"/>
    <property type="evidence" value="ECO:0007669"/>
    <property type="project" value="UniProtKB-KW"/>
</dbReference>
<dbReference type="STRING" id="686796.SAMN04488104_100956"/>
<sequence length="221" mass="25161">MSKAVLFDMDGVICHTNPFHSLAFKEFFAKRNLFPTEEEFSLHMYGKSNSYIMSHFFGRKIQGEELLKLEDEKESLFRNIYQHHVEPISGFMDFFLKLKDQGLKTAVATSAPMANLELIAGKLDLFRHFESAMASEHVTRHKPDPEIYLKSAEKLGVDPQGCVVFEDSFSGVTAGLNAGMKVVGVLSSHSKNELPVCHHYIENYQGLEPEMLMEYLQNQTF</sequence>
<dbReference type="PANTHER" id="PTHR46193:SF18">
    <property type="entry name" value="HEXITOL PHOSPHATASE B"/>
    <property type="match status" value="1"/>
</dbReference>
<dbReference type="SUPFAM" id="SSF56784">
    <property type="entry name" value="HAD-like"/>
    <property type="match status" value="1"/>
</dbReference>
<reference evidence="7" key="1">
    <citation type="submission" date="2016-10" db="EMBL/GenBank/DDBJ databases">
        <authorList>
            <person name="Varghese N."/>
            <person name="Submissions S."/>
        </authorList>
    </citation>
    <scope>NUCLEOTIDE SEQUENCE [LARGE SCALE GENOMIC DNA]</scope>
    <source>
        <strain evidence="7">DSM 23095</strain>
    </source>
</reference>
<dbReference type="EMBL" id="FNAC01000009">
    <property type="protein sequence ID" value="SDC91571.1"/>
    <property type="molecule type" value="Genomic_DNA"/>
</dbReference>
<evidence type="ECO:0000313" key="6">
    <source>
        <dbReference type="EMBL" id="SDC91571.1"/>
    </source>
</evidence>
<keyword evidence="3" id="KW-0479">Metal-binding</keyword>
<dbReference type="InterPro" id="IPR051600">
    <property type="entry name" value="Beta-PGM-like"/>
</dbReference>
<evidence type="ECO:0000256" key="5">
    <source>
        <dbReference type="ARBA" id="ARBA00023277"/>
    </source>
</evidence>